<protein>
    <submittedName>
        <fullName evidence="3">DUF4097 family beta strand repeat protein</fullName>
    </submittedName>
</protein>
<evidence type="ECO:0000313" key="4">
    <source>
        <dbReference type="Proteomes" id="UP000325218"/>
    </source>
</evidence>
<name>A0A5D0D0J5_9BACL</name>
<dbReference type="OrthoDB" id="2569356at2"/>
<proteinExistence type="predicted"/>
<keyword evidence="4" id="KW-1185">Reference proteome</keyword>
<accession>A0A5D0D0J5</accession>
<dbReference type="Gene3D" id="2.160.20.120">
    <property type="match status" value="1"/>
</dbReference>
<reference evidence="3 4" key="1">
    <citation type="submission" date="2019-08" db="EMBL/GenBank/DDBJ databases">
        <title>Genome sequencing of Paenibacillus faecis DSM 23593(T).</title>
        <authorList>
            <person name="Kook J.-K."/>
            <person name="Park S.-N."/>
            <person name="Lim Y.K."/>
        </authorList>
    </citation>
    <scope>NUCLEOTIDE SEQUENCE [LARGE SCALE GENOMIC DNA]</scope>
    <source>
        <strain evidence="3 4">DSM 23593</strain>
    </source>
</reference>
<comment type="caution">
    <text evidence="3">The sequence shown here is derived from an EMBL/GenBank/DDBJ whole genome shotgun (WGS) entry which is preliminary data.</text>
</comment>
<dbReference type="Proteomes" id="UP000325218">
    <property type="component" value="Unassembled WGS sequence"/>
</dbReference>
<dbReference type="InterPro" id="IPR025164">
    <property type="entry name" value="Toastrack_DUF4097"/>
</dbReference>
<evidence type="ECO:0000313" key="3">
    <source>
        <dbReference type="EMBL" id="TYA15448.1"/>
    </source>
</evidence>
<dbReference type="Pfam" id="PF13349">
    <property type="entry name" value="DUF4097"/>
    <property type="match status" value="1"/>
</dbReference>
<evidence type="ECO:0000256" key="1">
    <source>
        <dbReference type="SAM" id="Phobius"/>
    </source>
</evidence>
<feature type="domain" description="DUF4097" evidence="2">
    <location>
        <begin position="129"/>
        <end position="226"/>
    </location>
</feature>
<feature type="transmembrane region" description="Helical" evidence="1">
    <location>
        <begin position="12"/>
        <end position="30"/>
    </location>
</feature>
<keyword evidence="1" id="KW-0812">Transmembrane</keyword>
<gene>
    <name evidence="3" type="ORF">FRY98_07440</name>
</gene>
<keyword evidence="1" id="KW-0472">Membrane</keyword>
<dbReference type="EMBL" id="VSDO01000001">
    <property type="protein sequence ID" value="TYA15448.1"/>
    <property type="molecule type" value="Genomic_DNA"/>
</dbReference>
<sequence>MTRRLRNITRLALLLIAVSVMGNAVMYLLGNSPFNLGDLSVERTVGAELADQIRIETETEKMEVIPIKGDEIRAVLRGKTTKKWLEDYRIDIVEDQGSIRIKVIQDSRFRFFDFYTDLKLTVGIPEKKLSRLQVVSDTGDISIDSVSADIYSAASDTGSIRLDIQEGEIQARTDTGTIAASLHHIAHDIHAETDSGDITIQTALIPRALRTKLSAGSGKTDVSLPNYRDGGIGEGGPWMELVSDTGNLIVKQSNELQK</sequence>
<evidence type="ECO:0000259" key="2">
    <source>
        <dbReference type="Pfam" id="PF13349"/>
    </source>
</evidence>
<keyword evidence="1" id="KW-1133">Transmembrane helix</keyword>
<dbReference type="AlphaFoldDB" id="A0A5D0D0J5"/>
<dbReference type="RefSeq" id="WP_148451042.1">
    <property type="nucleotide sequence ID" value="NZ_VSDO01000001.1"/>
</dbReference>
<organism evidence="3 4">
    <name type="scientific">Paenibacillus faecis</name>
    <dbReference type="NCBI Taxonomy" id="862114"/>
    <lineage>
        <taxon>Bacteria</taxon>
        <taxon>Bacillati</taxon>
        <taxon>Bacillota</taxon>
        <taxon>Bacilli</taxon>
        <taxon>Bacillales</taxon>
        <taxon>Paenibacillaceae</taxon>
        <taxon>Paenibacillus</taxon>
    </lineage>
</organism>